<dbReference type="EMBL" id="FOLH01000002">
    <property type="protein sequence ID" value="SFC01759.1"/>
    <property type="molecule type" value="Genomic_DNA"/>
</dbReference>
<organism evidence="10 11">
    <name type="scientific">Marinospirillum celere</name>
    <dbReference type="NCBI Taxonomy" id="1122252"/>
    <lineage>
        <taxon>Bacteria</taxon>
        <taxon>Pseudomonadati</taxon>
        <taxon>Pseudomonadota</taxon>
        <taxon>Gammaproteobacteria</taxon>
        <taxon>Oceanospirillales</taxon>
        <taxon>Oceanospirillaceae</taxon>
        <taxon>Marinospirillum</taxon>
    </lineage>
</organism>
<dbReference type="NCBIfam" id="TIGR02868">
    <property type="entry name" value="CydC"/>
    <property type="match status" value="1"/>
</dbReference>
<dbReference type="GO" id="GO:0140359">
    <property type="term" value="F:ABC-type transporter activity"/>
    <property type="evidence" value="ECO:0007669"/>
    <property type="project" value="InterPro"/>
</dbReference>
<dbReference type="InterPro" id="IPR003593">
    <property type="entry name" value="AAA+_ATPase"/>
</dbReference>
<gene>
    <name evidence="10" type="ORF">SAMN05660443_1157</name>
</gene>
<proteinExistence type="predicted"/>
<evidence type="ECO:0000313" key="11">
    <source>
        <dbReference type="Proteomes" id="UP000199058"/>
    </source>
</evidence>
<dbReference type="InterPro" id="IPR014223">
    <property type="entry name" value="ABC_CydC/D"/>
</dbReference>
<evidence type="ECO:0000313" key="10">
    <source>
        <dbReference type="EMBL" id="SFC01759.1"/>
    </source>
</evidence>
<dbReference type="RefSeq" id="WP_091960538.1">
    <property type="nucleotide sequence ID" value="NZ_FOLH01000002.1"/>
</dbReference>
<evidence type="ECO:0000256" key="1">
    <source>
        <dbReference type="ARBA" id="ARBA00004651"/>
    </source>
</evidence>
<dbReference type="Pfam" id="PF00005">
    <property type="entry name" value="ABC_tran"/>
    <property type="match status" value="1"/>
</dbReference>
<feature type="transmembrane region" description="Helical" evidence="7">
    <location>
        <begin position="50"/>
        <end position="74"/>
    </location>
</feature>
<keyword evidence="5 7" id="KW-1133">Transmembrane helix</keyword>
<dbReference type="SUPFAM" id="SSF90123">
    <property type="entry name" value="ABC transporter transmembrane region"/>
    <property type="match status" value="1"/>
</dbReference>
<dbReference type="InterPro" id="IPR027417">
    <property type="entry name" value="P-loop_NTPase"/>
</dbReference>
<evidence type="ECO:0000256" key="4">
    <source>
        <dbReference type="ARBA" id="ARBA00022840"/>
    </source>
</evidence>
<sequence length="553" mass="61103">MHPLKPWLQLLKVESGRLWLGSFLLLVTLVSAVGLLGLSGWFITATGMTALAWAAGLAVTLDIYTPGGGIRFFALSRTVGRYLERVYNHDTVLRLLARLRQRLFQGMTQLDPMTLARWRASQWVNRLITDVETLDNLYLRLLAPPLVALVTLLLVVLVLALFHLQAALLVGLGLLLILAISTYGMALAGQQLSGRLAQQQEVERSQLVEHLQGLGALQASHSLKVHQQARIKAQKTNMQDQARLQRLVALGQGLQSLMLQLVVAACLLLLAGAWQEGWVSGPVLVMLPLALLALQEAFQNLPAAFANWGGTLAAARRLNQASEEGTEKPSSGQLSSLPDYTSIEFQKIHLLLGRQQVLKDFQLEIAQGEKLAVLAASGKGKSSLASLLARQLSPQQGQLLLKTQDQALPLEDLNTEIWLNHLGYLTQETELFAASIADNLRLAKPDARDAELWQALETVDLAEEVAGFARQLDTWVGETGQQLSGGQARRLALARLLLKDAPLIILDEPFRGLDWRTRERLKLRLDSWLQGRTVFLLAHNLEHLPRADRWISL</sequence>
<reference evidence="10 11" key="1">
    <citation type="submission" date="2016-10" db="EMBL/GenBank/DDBJ databases">
        <authorList>
            <person name="de Groot N.N."/>
        </authorList>
    </citation>
    <scope>NUCLEOTIDE SEQUENCE [LARGE SCALE GENOMIC DNA]</scope>
    <source>
        <strain evidence="10 11">DSM 18438</strain>
    </source>
</reference>
<keyword evidence="4 10" id="KW-0067">ATP-binding</keyword>
<dbReference type="GO" id="GO:0034775">
    <property type="term" value="P:glutathione transmembrane transport"/>
    <property type="evidence" value="ECO:0007669"/>
    <property type="project" value="InterPro"/>
</dbReference>
<feature type="domain" description="ABC transmembrane type-1" evidence="9">
    <location>
        <begin position="19"/>
        <end position="310"/>
    </location>
</feature>
<evidence type="ECO:0000256" key="2">
    <source>
        <dbReference type="ARBA" id="ARBA00022692"/>
    </source>
</evidence>
<protein>
    <submittedName>
        <fullName evidence="10">ATP-binding cassette, subfamily C, CydC</fullName>
    </submittedName>
</protein>
<evidence type="ECO:0000259" key="8">
    <source>
        <dbReference type="PROSITE" id="PS50893"/>
    </source>
</evidence>
<dbReference type="STRING" id="1122252.SAMN05660443_1157"/>
<dbReference type="InterPro" id="IPR011527">
    <property type="entry name" value="ABC1_TM_dom"/>
</dbReference>
<evidence type="ECO:0000256" key="6">
    <source>
        <dbReference type="ARBA" id="ARBA00023136"/>
    </source>
</evidence>
<dbReference type="Pfam" id="PF00664">
    <property type="entry name" value="ABC_membrane"/>
    <property type="match status" value="1"/>
</dbReference>
<keyword evidence="11" id="KW-1185">Reference proteome</keyword>
<dbReference type="Proteomes" id="UP000199058">
    <property type="component" value="Unassembled WGS sequence"/>
</dbReference>
<dbReference type="PROSITE" id="PS50893">
    <property type="entry name" value="ABC_TRANSPORTER_2"/>
    <property type="match status" value="1"/>
</dbReference>
<evidence type="ECO:0000256" key="5">
    <source>
        <dbReference type="ARBA" id="ARBA00022989"/>
    </source>
</evidence>
<accession>A0A1I1FQB8</accession>
<evidence type="ECO:0000256" key="3">
    <source>
        <dbReference type="ARBA" id="ARBA00022741"/>
    </source>
</evidence>
<name>A0A1I1FQB8_9GAMM</name>
<dbReference type="SMART" id="SM00382">
    <property type="entry name" value="AAA"/>
    <property type="match status" value="1"/>
</dbReference>
<dbReference type="InterPro" id="IPR017871">
    <property type="entry name" value="ABC_transporter-like_CS"/>
</dbReference>
<dbReference type="GO" id="GO:0045454">
    <property type="term" value="P:cell redox homeostasis"/>
    <property type="evidence" value="ECO:0007669"/>
    <property type="project" value="InterPro"/>
</dbReference>
<evidence type="ECO:0000259" key="9">
    <source>
        <dbReference type="PROSITE" id="PS50929"/>
    </source>
</evidence>
<dbReference type="GO" id="GO:0034040">
    <property type="term" value="F:ATPase-coupled lipid transmembrane transporter activity"/>
    <property type="evidence" value="ECO:0007669"/>
    <property type="project" value="TreeGrafter"/>
</dbReference>
<feature type="domain" description="ABC transporter" evidence="8">
    <location>
        <begin position="343"/>
        <end position="553"/>
    </location>
</feature>
<dbReference type="PROSITE" id="PS00211">
    <property type="entry name" value="ABC_TRANSPORTER_1"/>
    <property type="match status" value="1"/>
</dbReference>
<evidence type="ECO:0000256" key="7">
    <source>
        <dbReference type="SAM" id="Phobius"/>
    </source>
</evidence>
<keyword evidence="2 7" id="KW-0812">Transmembrane</keyword>
<comment type="subcellular location">
    <subcellularLocation>
        <location evidence="1">Cell membrane</location>
        <topology evidence="1">Multi-pass membrane protein</topology>
    </subcellularLocation>
</comment>
<dbReference type="SUPFAM" id="SSF52540">
    <property type="entry name" value="P-loop containing nucleoside triphosphate hydrolases"/>
    <property type="match status" value="1"/>
</dbReference>
<dbReference type="PANTHER" id="PTHR24221">
    <property type="entry name" value="ATP-BINDING CASSETTE SUB-FAMILY B"/>
    <property type="match status" value="1"/>
</dbReference>
<feature type="transmembrane region" description="Helical" evidence="7">
    <location>
        <begin position="168"/>
        <end position="188"/>
    </location>
</feature>
<feature type="transmembrane region" description="Helical" evidence="7">
    <location>
        <begin position="247"/>
        <end position="271"/>
    </location>
</feature>
<dbReference type="Gene3D" id="1.20.1560.10">
    <property type="entry name" value="ABC transporter type 1, transmembrane domain"/>
    <property type="match status" value="1"/>
</dbReference>
<dbReference type="PROSITE" id="PS50929">
    <property type="entry name" value="ABC_TM1F"/>
    <property type="match status" value="1"/>
</dbReference>
<dbReference type="Gene3D" id="3.40.50.300">
    <property type="entry name" value="P-loop containing nucleotide triphosphate hydrolases"/>
    <property type="match status" value="1"/>
</dbReference>
<dbReference type="PANTHER" id="PTHR24221:SF653">
    <property type="entry name" value="TRANSPORT ATP-BINDING PROTEIN CYDC"/>
    <property type="match status" value="1"/>
</dbReference>
<dbReference type="InterPro" id="IPR036640">
    <property type="entry name" value="ABC1_TM_sf"/>
</dbReference>
<dbReference type="AlphaFoldDB" id="A0A1I1FQB8"/>
<dbReference type="InterPro" id="IPR039421">
    <property type="entry name" value="Type_1_exporter"/>
</dbReference>
<dbReference type="GO" id="GO:0005886">
    <property type="term" value="C:plasma membrane"/>
    <property type="evidence" value="ECO:0007669"/>
    <property type="project" value="UniProtKB-SubCell"/>
</dbReference>
<dbReference type="InterPro" id="IPR003439">
    <property type="entry name" value="ABC_transporter-like_ATP-bd"/>
</dbReference>
<dbReference type="GO" id="GO:0016887">
    <property type="term" value="F:ATP hydrolysis activity"/>
    <property type="evidence" value="ECO:0007669"/>
    <property type="project" value="InterPro"/>
</dbReference>
<keyword evidence="6 7" id="KW-0472">Membrane</keyword>
<feature type="transmembrane region" description="Helical" evidence="7">
    <location>
        <begin position="20"/>
        <end position="44"/>
    </location>
</feature>
<dbReference type="GO" id="GO:0005524">
    <property type="term" value="F:ATP binding"/>
    <property type="evidence" value="ECO:0007669"/>
    <property type="project" value="UniProtKB-KW"/>
</dbReference>
<keyword evidence="3" id="KW-0547">Nucleotide-binding</keyword>
<feature type="transmembrane region" description="Helical" evidence="7">
    <location>
        <begin position="141"/>
        <end position="162"/>
    </location>
</feature>
<dbReference type="OrthoDB" id="6336411at2"/>